<evidence type="ECO:0000256" key="1">
    <source>
        <dbReference type="ARBA" id="ARBA00023015"/>
    </source>
</evidence>
<name>A0ABY9YWI5_9GAMM</name>
<dbReference type="InterPro" id="IPR036390">
    <property type="entry name" value="WH_DNA-bd_sf"/>
</dbReference>
<evidence type="ECO:0000313" key="5">
    <source>
        <dbReference type="EMBL" id="WNH54815.1"/>
    </source>
</evidence>
<evidence type="ECO:0000259" key="4">
    <source>
        <dbReference type="PROSITE" id="PS50949"/>
    </source>
</evidence>
<reference evidence="5 6" key="1">
    <citation type="submission" date="2022-12" db="EMBL/GenBank/DDBJ databases">
        <title>Two new species, Stenotrophomonas aracearum and Stenotrophomonas oahuensis, isolated from Anthurium (Araceae family) in Hawaii.</title>
        <authorList>
            <person name="Chunag S.C."/>
            <person name="Dobhal S."/>
            <person name="Alvarez A."/>
            <person name="Arif M."/>
        </authorList>
    </citation>
    <scope>NUCLEOTIDE SEQUENCE [LARGE SCALE GENOMIC DNA]</scope>
    <source>
        <strain evidence="5 6">A5586</strain>
        <plasmid evidence="5 6">pST01</plasmid>
    </source>
</reference>
<protein>
    <submittedName>
        <fullName evidence="5">GntR family transcriptional regulator</fullName>
    </submittedName>
</protein>
<dbReference type="Gene3D" id="1.10.10.10">
    <property type="entry name" value="Winged helix-like DNA-binding domain superfamily/Winged helix DNA-binding domain"/>
    <property type="match status" value="1"/>
</dbReference>
<dbReference type="PROSITE" id="PS50949">
    <property type="entry name" value="HTH_GNTR"/>
    <property type="match status" value="1"/>
</dbReference>
<accession>A0ABY9YWI5</accession>
<gene>
    <name evidence="5" type="ORF">PDM29_20945</name>
</gene>
<keyword evidence="6" id="KW-1185">Reference proteome</keyword>
<dbReference type="SUPFAM" id="SSF46785">
    <property type="entry name" value="Winged helix' DNA-binding domain"/>
    <property type="match status" value="1"/>
</dbReference>
<dbReference type="EMBL" id="CP115542">
    <property type="protein sequence ID" value="WNH54815.1"/>
    <property type="molecule type" value="Genomic_DNA"/>
</dbReference>
<dbReference type="InterPro" id="IPR036388">
    <property type="entry name" value="WH-like_DNA-bd_sf"/>
</dbReference>
<dbReference type="RefSeq" id="WP_311193892.1">
    <property type="nucleotide sequence ID" value="NZ_CP115542.1"/>
</dbReference>
<organism evidence="5 6">
    <name type="scientific">Stenotrophomonas oahuensis</name>
    <dbReference type="NCBI Taxonomy" id="3003271"/>
    <lineage>
        <taxon>Bacteria</taxon>
        <taxon>Pseudomonadati</taxon>
        <taxon>Pseudomonadota</taxon>
        <taxon>Gammaproteobacteria</taxon>
        <taxon>Lysobacterales</taxon>
        <taxon>Lysobacteraceae</taxon>
        <taxon>Stenotrophomonas</taxon>
    </lineage>
</organism>
<keyword evidence="1" id="KW-0805">Transcription regulation</keyword>
<evidence type="ECO:0000256" key="3">
    <source>
        <dbReference type="ARBA" id="ARBA00023163"/>
    </source>
</evidence>
<proteinExistence type="predicted"/>
<sequence>MKKLRLAVPQGSAPNKPRKIADEIKHLVFMGQLKAGDRLPSVREAADDWGQSKDSVQRAYKQLLEEGIIVDSDERGNLPKYMVSLEVKEPAESERIAKLDSLMAQFVAKSRKLGYTVEEVQNATERVIDRVKAPRARKSPIACVANGTGKTAEAI</sequence>
<evidence type="ECO:0000313" key="6">
    <source>
        <dbReference type="Proteomes" id="UP001302072"/>
    </source>
</evidence>
<dbReference type="InterPro" id="IPR000524">
    <property type="entry name" value="Tscrpt_reg_HTH_GntR"/>
</dbReference>
<dbReference type="Proteomes" id="UP001302072">
    <property type="component" value="Plasmid pST01"/>
</dbReference>
<dbReference type="PANTHER" id="PTHR38445:SF9">
    <property type="entry name" value="HTH-TYPE TRANSCRIPTIONAL REPRESSOR YTRA"/>
    <property type="match status" value="1"/>
</dbReference>
<geneLocation type="plasmid" evidence="5 6">
    <name>pST01</name>
</geneLocation>
<feature type="domain" description="HTH gntR-type" evidence="4">
    <location>
        <begin position="14"/>
        <end position="82"/>
    </location>
</feature>
<keyword evidence="2" id="KW-0238">DNA-binding</keyword>
<keyword evidence="5" id="KW-0614">Plasmid</keyword>
<dbReference type="Pfam" id="PF00392">
    <property type="entry name" value="GntR"/>
    <property type="match status" value="1"/>
</dbReference>
<keyword evidence="3" id="KW-0804">Transcription</keyword>
<evidence type="ECO:0000256" key="2">
    <source>
        <dbReference type="ARBA" id="ARBA00023125"/>
    </source>
</evidence>
<dbReference type="PANTHER" id="PTHR38445">
    <property type="entry name" value="HTH-TYPE TRANSCRIPTIONAL REPRESSOR YTRA"/>
    <property type="match status" value="1"/>
</dbReference>